<dbReference type="InterPro" id="IPR020845">
    <property type="entry name" value="AMP-binding_CS"/>
</dbReference>
<dbReference type="InterPro" id="IPR025110">
    <property type="entry name" value="AMP-bd_C"/>
</dbReference>
<dbReference type="Proteomes" id="UP000219072">
    <property type="component" value="Unassembled WGS sequence"/>
</dbReference>
<dbReference type="SUPFAM" id="SSF56801">
    <property type="entry name" value="Acetyl-CoA synthetase-like"/>
    <property type="match status" value="1"/>
</dbReference>
<dbReference type="CDD" id="cd17631">
    <property type="entry name" value="FACL_FadD13-like"/>
    <property type="match status" value="1"/>
</dbReference>
<dbReference type="PROSITE" id="PS00455">
    <property type="entry name" value="AMP_BINDING"/>
    <property type="match status" value="1"/>
</dbReference>
<evidence type="ECO:0000259" key="4">
    <source>
        <dbReference type="Pfam" id="PF13193"/>
    </source>
</evidence>
<dbReference type="Gene3D" id="3.40.50.12780">
    <property type="entry name" value="N-terminal domain of ligase-like"/>
    <property type="match status" value="1"/>
</dbReference>
<dbReference type="RefSeq" id="WP_097233944.1">
    <property type="nucleotide sequence ID" value="NZ_OCNE01000029.1"/>
</dbReference>
<accession>A0A286E8G8</accession>
<dbReference type="InterPro" id="IPR045851">
    <property type="entry name" value="AMP-bd_C_sf"/>
</dbReference>
<dbReference type="PANTHER" id="PTHR43767:SF1">
    <property type="entry name" value="NONRIBOSOMAL PEPTIDE SYNTHASE PES1 (EUROFUNG)-RELATED"/>
    <property type="match status" value="1"/>
</dbReference>
<evidence type="ECO:0000313" key="6">
    <source>
        <dbReference type="Proteomes" id="UP000219072"/>
    </source>
</evidence>
<dbReference type="FunFam" id="3.30.300.30:FF:000008">
    <property type="entry name" value="2,3-dihydroxybenzoate-AMP ligase"/>
    <property type="match status" value="1"/>
</dbReference>
<sequence length="500" mass="53007">MRDHGLGSWPARCARRAPGHTALVHRDRHTSFAALRERTTRLARALRARGVRPGDRVAYLGPNDPAFLETLFGVAALGAVFVPLNARQAPPETAFQLADCGAKVLLYAPSHAELVRAAAPRRLGPRWRVRIGPDYETMLAESTAEPLDEPVSPDQPCLIMYTSGSTGTPKGAVLTHANVTWNALNVLVDLDLTAGERALAVAPLFHAAALNMLALPVLLKGGTCVLLERFDAAEVLAVVAARRITFLFGVPTMFELLARADEWPDADLSSLRSLLCGGAPVPAELVAVYAERGLAVRQGYGMTEAAPGVLLTGPDPGSGGAPGGVPHFFTDVRIVRPDRRPGEPGDVGELQVSGPNVMAGYWGAAGRSAACFDGEWFRSGDAARGDARGRVRVVDRLGDVIVSGGENVYPAEVERVLLGHPEIADCVVTGVPDPLWGEVPRAVVVPRDGASPTLAGISAYLSGRLARYKAPRSVVLVAELPRTPSGKVRRSAIRERHGGP</sequence>
<dbReference type="InterPro" id="IPR000873">
    <property type="entry name" value="AMP-dep_synth/lig_dom"/>
</dbReference>
<evidence type="ECO:0000256" key="1">
    <source>
        <dbReference type="ARBA" id="ARBA00006432"/>
    </source>
</evidence>
<dbReference type="InterPro" id="IPR050237">
    <property type="entry name" value="ATP-dep_AMP-bd_enzyme"/>
</dbReference>
<dbReference type="GO" id="GO:0016878">
    <property type="term" value="F:acid-thiol ligase activity"/>
    <property type="evidence" value="ECO:0007669"/>
    <property type="project" value="UniProtKB-ARBA"/>
</dbReference>
<feature type="domain" description="AMP-binding enzyme C-terminal" evidence="4">
    <location>
        <begin position="412"/>
        <end position="487"/>
    </location>
</feature>
<dbReference type="PANTHER" id="PTHR43767">
    <property type="entry name" value="LONG-CHAIN-FATTY-ACID--COA LIGASE"/>
    <property type="match status" value="1"/>
</dbReference>
<evidence type="ECO:0000313" key="5">
    <source>
        <dbReference type="EMBL" id="SOD67196.1"/>
    </source>
</evidence>
<gene>
    <name evidence="5" type="ORF">SAMN06297387_12923</name>
</gene>
<evidence type="ECO:0000259" key="3">
    <source>
        <dbReference type="Pfam" id="PF00501"/>
    </source>
</evidence>
<feature type="domain" description="AMP-dependent synthetase/ligase" evidence="3">
    <location>
        <begin position="12"/>
        <end position="362"/>
    </location>
</feature>
<protein>
    <submittedName>
        <fullName evidence="5">Fatty-acyl-CoA synthase</fullName>
    </submittedName>
</protein>
<comment type="similarity">
    <text evidence="1">Belongs to the ATP-dependent AMP-binding enzyme family.</text>
</comment>
<name>A0A286E8G8_9ACTN</name>
<dbReference type="OrthoDB" id="9803968at2"/>
<dbReference type="AlphaFoldDB" id="A0A286E8G8"/>
<dbReference type="EMBL" id="OCNE01000029">
    <property type="protein sequence ID" value="SOD67196.1"/>
    <property type="molecule type" value="Genomic_DNA"/>
</dbReference>
<keyword evidence="2" id="KW-0436">Ligase</keyword>
<evidence type="ECO:0000256" key="2">
    <source>
        <dbReference type="ARBA" id="ARBA00022598"/>
    </source>
</evidence>
<dbReference type="Pfam" id="PF13193">
    <property type="entry name" value="AMP-binding_C"/>
    <property type="match status" value="1"/>
</dbReference>
<dbReference type="Pfam" id="PF00501">
    <property type="entry name" value="AMP-binding"/>
    <property type="match status" value="1"/>
</dbReference>
<dbReference type="InterPro" id="IPR042099">
    <property type="entry name" value="ANL_N_sf"/>
</dbReference>
<organism evidence="5 6">
    <name type="scientific">Streptomyces zhaozhouensis</name>
    <dbReference type="NCBI Taxonomy" id="1300267"/>
    <lineage>
        <taxon>Bacteria</taxon>
        <taxon>Bacillati</taxon>
        <taxon>Actinomycetota</taxon>
        <taxon>Actinomycetes</taxon>
        <taxon>Kitasatosporales</taxon>
        <taxon>Streptomycetaceae</taxon>
        <taxon>Streptomyces</taxon>
    </lineage>
</organism>
<dbReference type="Gene3D" id="3.30.300.30">
    <property type="match status" value="1"/>
</dbReference>
<reference evidence="5 6" key="1">
    <citation type="submission" date="2017-09" db="EMBL/GenBank/DDBJ databases">
        <authorList>
            <person name="Ehlers B."/>
            <person name="Leendertz F.H."/>
        </authorList>
    </citation>
    <scope>NUCLEOTIDE SEQUENCE [LARGE SCALE GENOMIC DNA]</scope>
    <source>
        <strain evidence="5 6">CGMCC 4.7095</strain>
    </source>
</reference>
<proteinExistence type="inferred from homology"/>
<keyword evidence="6" id="KW-1185">Reference proteome</keyword>